<dbReference type="InterPro" id="IPR036291">
    <property type="entry name" value="NAD(P)-bd_dom_sf"/>
</dbReference>
<gene>
    <name evidence="8" type="primary">rfbD</name>
    <name evidence="8" type="ORF">H8S08_07415</name>
</gene>
<feature type="domain" description="RmlD-like substrate binding" evidence="7">
    <location>
        <begin position="1"/>
        <end position="280"/>
    </location>
</feature>
<comment type="catalytic activity">
    <reaction evidence="5">
        <text>dTDP-beta-L-rhamnose + NADP(+) = dTDP-4-dehydro-beta-L-rhamnose + NADPH + H(+)</text>
        <dbReference type="Rhea" id="RHEA:21796"/>
        <dbReference type="ChEBI" id="CHEBI:15378"/>
        <dbReference type="ChEBI" id="CHEBI:57510"/>
        <dbReference type="ChEBI" id="CHEBI:57783"/>
        <dbReference type="ChEBI" id="CHEBI:58349"/>
        <dbReference type="ChEBI" id="CHEBI:62830"/>
        <dbReference type="EC" id="1.1.1.133"/>
    </reaction>
</comment>
<dbReference type="SUPFAM" id="SSF51735">
    <property type="entry name" value="NAD(P)-binding Rossmann-fold domains"/>
    <property type="match status" value="1"/>
</dbReference>
<dbReference type="GO" id="GO:0008831">
    <property type="term" value="F:dTDP-4-dehydrorhamnose reductase activity"/>
    <property type="evidence" value="ECO:0007669"/>
    <property type="project" value="UniProtKB-EC"/>
</dbReference>
<protein>
    <recommendedName>
        <fullName evidence="4 6">dTDP-4-dehydrorhamnose reductase</fullName>
        <ecNumber evidence="3 6">1.1.1.133</ecNumber>
    </recommendedName>
</protein>
<evidence type="ECO:0000256" key="4">
    <source>
        <dbReference type="ARBA" id="ARBA00017099"/>
    </source>
</evidence>
<evidence type="ECO:0000256" key="5">
    <source>
        <dbReference type="ARBA" id="ARBA00048200"/>
    </source>
</evidence>
<evidence type="ECO:0000256" key="1">
    <source>
        <dbReference type="ARBA" id="ARBA00004781"/>
    </source>
</evidence>
<name>A0ABR7CMG1_9BACT</name>
<reference evidence="8 9" key="1">
    <citation type="submission" date="2020-08" db="EMBL/GenBank/DDBJ databases">
        <title>Genome public.</title>
        <authorList>
            <person name="Liu C."/>
            <person name="Sun Q."/>
        </authorList>
    </citation>
    <scope>NUCLEOTIDE SEQUENCE [LARGE SCALE GENOMIC DNA]</scope>
    <source>
        <strain evidence="8 9">New-7</strain>
    </source>
</reference>
<keyword evidence="6 8" id="KW-0560">Oxidoreductase</keyword>
<dbReference type="Gene3D" id="3.90.25.10">
    <property type="entry name" value="UDP-galactose 4-epimerase, domain 1"/>
    <property type="match status" value="1"/>
</dbReference>
<dbReference type="EC" id="1.1.1.133" evidence="3 6"/>
<dbReference type="InterPro" id="IPR005913">
    <property type="entry name" value="dTDP_dehydrorham_reduct"/>
</dbReference>
<dbReference type="RefSeq" id="WP_118655887.1">
    <property type="nucleotide sequence ID" value="NZ_JACOOK010000003.1"/>
</dbReference>
<dbReference type="PANTHER" id="PTHR10491:SF4">
    <property type="entry name" value="METHIONINE ADENOSYLTRANSFERASE 2 SUBUNIT BETA"/>
    <property type="match status" value="1"/>
</dbReference>
<dbReference type="PANTHER" id="PTHR10491">
    <property type="entry name" value="DTDP-4-DEHYDRORHAMNOSE REDUCTASE"/>
    <property type="match status" value="1"/>
</dbReference>
<evidence type="ECO:0000256" key="3">
    <source>
        <dbReference type="ARBA" id="ARBA00012929"/>
    </source>
</evidence>
<keyword evidence="6" id="KW-0521">NADP</keyword>
<organism evidence="8 9">
    <name type="scientific">Alistipes hominis</name>
    <dbReference type="NCBI Taxonomy" id="2763015"/>
    <lineage>
        <taxon>Bacteria</taxon>
        <taxon>Pseudomonadati</taxon>
        <taxon>Bacteroidota</taxon>
        <taxon>Bacteroidia</taxon>
        <taxon>Bacteroidales</taxon>
        <taxon>Rikenellaceae</taxon>
        <taxon>Alistipes</taxon>
    </lineage>
</organism>
<dbReference type="Gene3D" id="3.40.50.720">
    <property type="entry name" value="NAD(P)-binding Rossmann-like Domain"/>
    <property type="match status" value="1"/>
</dbReference>
<evidence type="ECO:0000313" key="9">
    <source>
        <dbReference type="Proteomes" id="UP000636891"/>
    </source>
</evidence>
<evidence type="ECO:0000256" key="6">
    <source>
        <dbReference type="RuleBase" id="RU364082"/>
    </source>
</evidence>
<dbReference type="InterPro" id="IPR029903">
    <property type="entry name" value="RmlD-like-bd"/>
</dbReference>
<evidence type="ECO:0000313" key="8">
    <source>
        <dbReference type="EMBL" id="MBC5616848.1"/>
    </source>
</evidence>
<accession>A0ABR7CMG1</accession>
<dbReference type="NCBIfam" id="TIGR01214">
    <property type="entry name" value="rmlD"/>
    <property type="match status" value="1"/>
</dbReference>
<dbReference type="EMBL" id="JACOOK010000003">
    <property type="protein sequence ID" value="MBC5616848.1"/>
    <property type="molecule type" value="Genomic_DNA"/>
</dbReference>
<proteinExistence type="inferred from homology"/>
<keyword evidence="9" id="KW-1185">Reference proteome</keyword>
<dbReference type="Pfam" id="PF04321">
    <property type="entry name" value="RmlD_sub_bind"/>
    <property type="match status" value="1"/>
</dbReference>
<dbReference type="CDD" id="cd05254">
    <property type="entry name" value="dTDP_HR_like_SDR_e"/>
    <property type="match status" value="1"/>
</dbReference>
<comment type="function">
    <text evidence="6">Catalyzes the reduction of dTDP-6-deoxy-L-lyxo-4-hexulose to yield dTDP-L-rhamnose.</text>
</comment>
<comment type="caution">
    <text evidence="8">The sequence shown here is derived from an EMBL/GenBank/DDBJ whole genome shotgun (WGS) entry which is preliminary data.</text>
</comment>
<comment type="pathway">
    <text evidence="1 6">Carbohydrate biosynthesis; dTDP-L-rhamnose biosynthesis.</text>
</comment>
<comment type="similarity">
    <text evidence="2 6">Belongs to the dTDP-4-dehydrorhamnose reductase family.</text>
</comment>
<evidence type="ECO:0000259" key="7">
    <source>
        <dbReference type="Pfam" id="PF04321"/>
    </source>
</evidence>
<dbReference type="Proteomes" id="UP000636891">
    <property type="component" value="Unassembled WGS sequence"/>
</dbReference>
<sequence length="287" mass="31365">MNILVTGGNGQLGCSLRKVAGMYPQHRFVFTDVPEADITDRACIAALAEKHAIDLIVNCAAYTAVDRAESDAETAAKINVQGSEVLAGVARERGIGLIHISTDYVFDGESCHPLKEDRPTAPQGVYGRTKLAGEQAIEASRCNACVIRTAWLYSEYGNNFVKTMLRLGRERDELNVVYDQVGTPTYATDLAHAILRLAERGVSGFEVYHFSDEGAISWYDFAKAVFALAGIDIRVGAIETAAYPTPARRPAYSVLAKDKIREAGVRVPYWLDSLRECMAILSVPTEK</sequence>
<evidence type="ECO:0000256" key="2">
    <source>
        <dbReference type="ARBA" id="ARBA00010944"/>
    </source>
</evidence>